<accession>A0A2W5U151</accession>
<protein>
    <submittedName>
        <fullName evidence="1">Uncharacterized protein</fullName>
    </submittedName>
</protein>
<gene>
    <name evidence="1" type="ORF">DI533_15240</name>
</gene>
<reference evidence="1 2" key="1">
    <citation type="submission" date="2017-08" db="EMBL/GenBank/DDBJ databases">
        <title>Infants hospitalized years apart are colonized by the same room-sourced microbial strains.</title>
        <authorList>
            <person name="Brooks B."/>
            <person name="Olm M.R."/>
            <person name="Firek B.A."/>
            <person name="Baker R."/>
            <person name="Thomas B.C."/>
            <person name="Morowitz M.J."/>
            <person name="Banfield J.F."/>
        </authorList>
    </citation>
    <scope>NUCLEOTIDE SEQUENCE [LARGE SCALE GENOMIC DNA]</scope>
    <source>
        <strain evidence="1">S2_003_000_R2_11</strain>
    </source>
</reference>
<dbReference type="EMBL" id="QFQS01000003">
    <property type="protein sequence ID" value="PZQ96913.1"/>
    <property type="molecule type" value="Genomic_DNA"/>
</dbReference>
<proteinExistence type="predicted"/>
<organism evidence="1 2">
    <name type="scientific">Cereibacter sphaeroides</name>
    <name type="common">Rhodobacter sphaeroides</name>
    <dbReference type="NCBI Taxonomy" id="1063"/>
    <lineage>
        <taxon>Bacteria</taxon>
        <taxon>Pseudomonadati</taxon>
        <taxon>Pseudomonadota</taxon>
        <taxon>Alphaproteobacteria</taxon>
        <taxon>Rhodobacterales</taxon>
        <taxon>Paracoccaceae</taxon>
        <taxon>Cereibacter</taxon>
    </lineage>
</organism>
<sequence length="207" mass="23760">MPYETDVFVNCPFDEDYAPLLEAMLFCITYAGLNARLATESLEAGENRLDKIYSLARGARYSIHDLSRCQSRAAEEYARMNMPFELGLDVGIRRTAHDLPSPKKFLIFERRPYELKRTLSDLAGQDVDAHHDNYQEVIRKTRDFLKVEAQRNLPGTARIIADYETFQAWMIEKKLGEGHAEKDAMRLPTSERLEEMRAWVAAGKPLG</sequence>
<name>A0A2W5U151_CERSP</name>
<dbReference type="Proteomes" id="UP000248975">
    <property type="component" value="Unassembled WGS sequence"/>
</dbReference>
<evidence type="ECO:0000313" key="2">
    <source>
        <dbReference type="Proteomes" id="UP000248975"/>
    </source>
</evidence>
<dbReference type="AlphaFoldDB" id="A0A2W5U151"/>
<evidence type="ECO:0000313" key="1">
    <source>
        <dbReference type="EMBL" id="PZQ96913.1"/>
    </source>
</evidence>
<comment type="caution">
    <text evidence="1">The sequence shown here is derived from an EMBL/GenBank/DDBJ whole genome shotgun (WGS) entry which is preliminary data.</text>
</comment>